<dbReference type="AlphaFoldDB" id="A0AAE1FG26"/>
<comment type="similarity">
    <text evidence="2">Belongs to the AAR2 family.</text>
</comment>
<reference evidence="13" key="1">
    <citation type="submission" date="2023-10" db="EMBL/GenBank/DDBJ databases">
        <title>Genome assemblies of two species of porcelain crab, Petrolisthes cinctipes and Petrolisthes manimaculis (Anomura: Porcellanidae).</title>
        <authorList>
            <person name="Angst P."/>
        </authorList>
    </citation>
    <scope>NUCLEOTIDE SEQUENCE</scope>
    <source>
        <strain evidence="13">PB745_01</strain>
        <tissue evidence="13">Gill</tissue>
    </source>
</reference>
<protein>
    <recommendedName>
        <fullName evidence="3">Protein AAR2 homolog</fullName>
    </recommendedName>
    <alternativeName>
        <fullName evidence="7">AAR2 splicing factor homolog</fullName>
    </alternativeName>
</protein>
<dbReference type="PANTHER" id="PTHR12689:SF4">
    <property type="entry name" value="PROTEIN AAR2 HOMOLOG"/>
    <property type="match status" value="1"/>
</dbReference>
<feature type="transmembrane region" description="Helical" evidence="10">
    <location>
        <begin position="20"/>
        <end position="42"/>
    </location>
</feature>
<dbReference type="InterPro" id="IPR033648">
    <property type="entry name" value="AAR2_C"/>
</dbReference>
<dbReference type="FunFam" id="1.25.40.550:FF:000001">
    <property type="entry name" value="AAR2 splicing factor homolog"/>
    <property type="match status" value="1"/>
</dbReference>
<feature type="domain" description="AAR2 C-terminal" evidence="11">
    <location>
        <begin position="560"/>
        <end position="715"/>
    </location>
</feature>
<evidence type="ECO:0000313" key="14">
    <source>
        <dbReference type="Proteomes" id="UP001286313"/>
    </source>
</evidence>
<feature type="transmembrane region" description="Helical" evidence="10">
    <location>
        <begin position="115"/>
        <end position="138"/>
    </location>
</feature>
<evidence type="ECO:0000256" key="3">
    <source>
        <dbReference type="ARBA" id="ARBA00016372"/>
    </source>
</evidence>
<keyword evidence="6" id="KW-0508">mRNA splicing</keyword>
<dbReference type="Proteomes" id="UP001286313">
    <property type="component" value="Unassembled WGS sequence"/>
</dbReference>
<dbReference type="Pfam" id="PF20981">
    <property type="entry name" value="AAR2_1st"/>
    <property type="match status" value="1"/>
</dbReference>
<dbReference type="CDD" id="cd13777">
    <property type="entry name" value="Aar2_N"/>
    <property type="match status" value="1"/>
</dbReference>
<evidence type="ECO:0000256" key="4">
    <source>
        <dbReference type="ARBA" id="ARBA00022664"/>
    </source>
</evidence>
<dbReference type="FunFam" id="2.60.34.20:FF:000001">
    <property type="entry name" value="protein AAR2 homolog"/>
    <property type="match status" value="1"/>
</dbReference>
<evidence type="ECO:0000256" key="1">
    <source>
        <dbReference type="ARBA" id="ARBA00003708"/>
    </source>
</evidence>
<dbReference type="PROSITE" id="PS50244">
    <property type="entry name" value="S5A_REDUCTASE"/>
    <property type="match status" value="1"/>
</dbReference>
<evidence type="ECO:0000259" key="12">
    <source>
        <dbReference type="Pfam" id="PF20981"/>
    </source>
</evidence>
<evidence type="ECO:0000256" key="6">
    <source>
        <dbReference type="ARBA" id="ARBA00023187"/>
    </source>
</evidence>
<dbReference type="CDD" id="cd13778">
    <property type="entry name" value="Aar2_C"/>
    <property type="match status" value="1"/>
</dbReference>
<accession>A0AAE1FG26</accession>
<organism evidence="13 14">
    <name type="scientific">Petrolisthes cinctipes</name>
    <name type="common">Flat porcelain crab</name>
    <dbReference type="NCBI Taxonomy" id="88211"/>
    <lineage>
        <taxon>Eukaryota</taxon>
        <taxon>Metazoa</taxon>
        <taxon>Ecdysozoa</taxon>
        <taxon>Arthropoda</taxon>
        <taxon>Crustacea</taxon>
        <taxon>Multicrustacea</taxon>
        <taxon>Malacostraca</taxon>
        <taxon>Eumalacostraca</taxon>
        <taxon>Eucarida</taxon>
        <taxon>Decapoda</taxon>
        <taxon>Pleocyemata</taxon>
        <taxon>Anomura</taxon>
        <taxon>Galatheoidea</taxon>
        <taxon>Porcellanidae</taxon>
        <taxon>Petrolisthes</taxon>
    </lineage>
</organism>
<feature type="domain" description="AAR2 N-terminal" evidence="12">
    <location>
        <begin position="284"/>
        <end position="415"/>
    </location>
</feature>
<feature type="region of interest" description="Disordered" evidence="9">
    <location>
        <begin position="430"/>
        <end position="470"/>
    </location>
</feature>
<dbReference type="Gene3D" id="2.60.34.20">
    <property type="match status" value="1"/>
</dbReference>
<feature type="compositionally biased region" description="Low complexity" evidence="9">
    <location>
        <begin position="457"/>
        <end position="467"/>
    </location>
</feature>
<feature type="transmembrane region" description="Helical" evidence="10">
    <location>
        <begin position="150"/>
        <end position="168"/>
    </location>
</feature>
<comment type="caution">
    <text evidence="13">The sequence shown here is derived from an EMBL/GenBank/DDBJ whole genome shotgun (WGS) entry which is preliminary data.</text>
</comment>
<dbReference type="Gene3D" id="1.25.40.550">
    <property type="entry name" value="Aar2, C-terminal domain-like"/>
    <property type="match status" value="1"/>
</dbReference>
<evidence type="ECO:0000256" key="7">
    <source>
        <dbReference type="ARBA" id="ARBA00030625"/>
    </source>
</evidence>
<evidence type="ECO:0000256" key="8">
    <source>
        <dbReference type="ARBA" id="ARBA00047009"/>
    </source>
</evidence>
<keyword evidence="10" id="KW-0472">Membrane</keyword>
<proteinExistence type="inferred from homology"/>
<dbReference type="Pfam" id="PF05282">
    <property type="entry name" value="AAR2"/>
    <property type="match status" value="1"/>
</dbReference>
<comment type="subunit">
    <text evidence="8">Interacts with PRPF8 (via RNase H homology domain). Component of a U5 snRNP complex that contains PRPF8.</text>
</comment>
<dbReference type="GO" id="GO:0000244">
    <property type="term" value="P:spliceosomal tri-snRNP complex assembly"/>
    <property type="evidence" value="ECO:0007669"/>
    <property type="project" value="TreeGrafter"/>
</dbReference>
<name>A0AAE1FG26_PETCI</name>
<evidence type="ECO:0000256" key="5">
    <source>
        <dbReference type="ARBA" id="ARBA00022728"/>
    </source>
</evidence>
<dbReference type="EMBL" id="JAWQEG010002302">
    <property type="protein sequence ID" value="KAK3872839.1"/>
    <property type="molecule type" value="Genomic_DNA"/>
</dbReference>
<keyword evidence="4" id="KW-0507">mRNA processing</keyword>
<feature type="transmembrane region" description="Helical" evidence="10">
    <location>
        <begin position="47"/>
        <end position="64"/>
    </location>
</feature>
<dbReference type="Pfam" id="PF06966">
    <property type="entry name" value="DUF1295"/>
    <property type="match status" value="1"/>
</dbReference>
<keyword evidence="10" id="KW-0812">Transmembrane</keyword>
<keyword evidence="14" id="KW-1185">Reference proteome</keyword>
<dbReference type="InterPro" id="IPR033647">
    <property type="entry name" value="Aar2_N"/>
</dbReference>
<evidence type="ECO:0000256" key="2">
    <source>
        <dbReference type="ARBA" id="ARBA00006281"/>
    </source>
</evidence>
<keyword evidence="10" id="KW-1133">Transmembrane helix</keyword>
<dbReference type="InterPro" id="IPR010721">
    <property type="entry name" value="UstE-like"/>
</dbReference>
<feature type="transmembrane region" description="Helical" evidence="10">
    <location>
        <begin position="76"/>
        <end position="94"/>
    </location>
</feature>
<evidence type="ECO:0000313" key="13">
    <source>
        <dbReference type="EMBL" id="KAK3872839.1"/>
    </source>
</evidence>
<evidence type="ECO:0000256" key="9">
    <source>
        <dbReference type="SAM" id="MobiDB-lite"/>
    </source>
</evidence>
<comment type="function">
    <text evidence="1">Component of the U5 snRNP complex that is required for spliceosome assembly and for pre-mRNA splicing.</text>
</comment>
<dbReference type="InterPro" id="IPR038514">
    <property type="entry name" value="AAR2_C_sf"/>
</dbReference>
<dbReference type="InterPro" id="IPR038516">
    <property type="entry name" value="AAR2_N_sf"/>
</dbReference>
<dbReference type="PANTHER" id="PTHR12689">
    <property type="entry name" value="A1 CISTRON SPLICING FACTOR AAR2-RELATED"/>
    <property type="match status" value="1"/>
</dbReference>
<sequence length="730" mass="81930">MSSILESTWAWVWGWWSGGSLAKLTMVDFSLQWGLWVVAALLKTEKFYDLAGSATYILLVYLNYKWNGKDHPRQMIQSSCVFIWALRLGLFLFTRVMKSGRDRRFKEALERPSLLWVYWTMQGAWVLVTLLPSLLAVMSVRQRPVGTRDYIGWGLWATGFLIEVVADYQKSAFRSNPANKDKFINTGLWSISRHPNYFGEILLWFGLYISASSTFSGWQYFTVLCPVLDYLLITRVSGIPLLEKYALKKWGTTPQYQAYLSSTPALIHKFRTMDPEVARQMFEEGGTLVLLGMPIGTEFGIDLNFWNVGEKFRGVKMIPPGLHFVYFSAVNRQGDTAPRTGFFHVFESREVLVRHYDPVAEDLEPGEANPTEVESIRASLQNLDPHLGAYPLESWSKWVSLTQHISPSELRRMVPLSGKICSAPELITEGETDGKRQWSRSKRKGVSIEADSEQLQSNSSISNPSSSTHLMVSDDTLASSVPSTTTTTTSIESIAPTTSVNIFTSSTTSSPSYTASQQDADCINNTSQDSSMVPAPTPNNPGISSKMPNMVPRPGTEVRFTKFPAKPYQDGATPSEVTRHCLDSTYSVRCMLEGLESAKSLVAELQLAFVTFLVGQMWDGWEHWRALLSSLCRASQLIEEEPQMYNTLLSVLHFQINEVPEDLFVDIVESNNFLAAGMATLFTNLADAQANLPPTLTRKAERFRAHLSTKFDWDLSLEDTGEDAPVVVDL</sequence>
<evidence type="ECO:0000256" key="10">
    <source>
        <dbReference type="SAM" id="Phobius"/>
    </source>
</evidence>
<evidence type="ECO:0000259" key="11">
    <source>
        <dbReference type="Pfam" id="PF05282"/>
    </source>
</evidence>
<keyword evidence="5" id="KW-0747">Spliceosome</keyword>
<dbReference type="Gene3D" id="1.20.120.1630">
    <property type="match status" value="1"/>
</dbReference>
<dbReference type="InterPro" id="IPR007946">
    <property type="entry name" value="AAR2"/>
</dbReference>
<dbReference type="GO" id="GO:0005681">
    <property type="term" value="C:spliceosomal complex"/>
    <property type="evidence" value="ECO:0007669"/>
    <property type="project" value="UniProtKB-KW"/>
</dbReference>
<gene>
    <name evidence="13" type="ORF">Pcinc_022094</name>
</gene>
<feature type="transmembrane region" description="Helical" evidence="10">
    <location>
        <begin position="201"/>
        <end position="221"/>
    </location>
</feature>